<organism evidence="1 2">
    <name type="scientific">Pararge aegeria aegeria</name>
    <dbReference type="NCBI Taxonomy" id="348720"/>
    <lineage>
        <taxon>Eukaryota</taxon>
        <taxon>Metazoa</taxon>
        <taxon>Ecdysozoa</taxon>
        <taxon>Arthropoda</taxon>
        <taxon>Hexapoda</taxon>
        <taxon>Insecta</taxon>
        <taxon>Pterygota</taxon>
        <taxon>Neoptera</taxon>
        <taxon>Endopterygota</taxon>
        <taxon>Lepidoptera</taxon>
        <taxon>Glossata</taxon>
        <taxon>Ditrysia</taxon>
        <taxon>Papilionoidea</taxon>
        <taxon>Nymphalidae</taxon>
        <taxon>Satyrinae</taxon>
        <taxon>Satyrini</taxon>
        <taxon>Parargina</taxon>
        <taxon>Pararge</taxon>
    </lineage>
</organism>
<evidence type="ECO:0000313" key="2">
    <source>
        <dbReference type="Proteomes" id="UP000838756"/>
    </source>
</evidence>
<dbReference type="OrthoDB" id="424543at2759"/>
<evidence type="ECO:0000313" key="1">
    <source>
        <dbReference type="EMBL" id="CAH2239869.1"/>
    </source>
</evidence>
<dbReference type="AlphaFoldDB" id="A0A8S4RS96"/>
<gene>
    <name evidence="1" type="primary">jg4556</name>
    <name evidence="1" type="ORF">PAEG_LOCUS16507</name>
</gene>
<proteinExistence type="predicted"/>
<dbReference type="Proteomes" id="UP000838756">
    <property type="component" value="Unassembled WGS sequence"/>
</dbReference>
<keyword evidence="2" id="KW-1185">Reference proteome</keyword>
<sequence length="79" mass="9653">MLRWGVSKMDIIRNEYIRDTFKVAKILEYLTGSRLRWNGHVMRRDDDHTKKVMNIEERRIYKRRDNPQPHGVAQKYHKG</sequence>
<name>A0A8S4RS96_9NEOP</name>
<protein>
    <submittedName>
        <fullName evidence="1">Jg4556 protein</fullName>
    </submittedName>
</protein>
<reference evidence="1" key="1">
    <citation type="submission" date="2022-03" db="EMBL/GenBank/DDBJ databases">
        <authorList>
            <person name="Lindestad O."/>
        </authorList>
    </citation>
    <scope>NUCLEOTIDE SEQUENCE</scope>
</reference>
<comment type="caution">
    <text evidence="1">The sequence shown here is derived from an EMBL/GenBank/DDBJ whole genome shotgun (WGS) entry which is preliminary data.</text>
</comment>
<dbReference type="EMBL" id="CAKXAJ010025464">
    <property type="protein sequence ID" value="CAH2239869.1"/>
    <property type="molecule type" value="Genomic_DNA"/>
</dbReference>
<accession>A0A8S4RS96</accession>